<dbReference type="Gene3D" id="1.10.287.110">
    <property type="entry name" value="DnaJ domain"/>
    <property type="match status" value="1"/>
</dbReference>
<organism evidence="2 3">
    <name type="scientific">Saponaria officinalis</name>
    <name type="common">Common soapwort</name>
    <name type="synonym">Lychnis saponaria</name>
    <dbReference type="NCBI Taxonomy" id="3572"/>
    <lineage>
        <taxon>Eukaryota</taxon>
        <taxon>Viridiplantae</taxon>
        <taxon>Streptophyta</taxon>
        <taxon>Embryophyta</taxon>
        <taxon>Tracheophyta</taxon>
        <taxon>Spermatophyta</taxon>
        <taxon>Magnoliopsida</taxon>
        <taxon>eudicotyledons</taxon>
        <taxon>Gunneridae</taxon>
        <taxon>Pentapetalae</taxon>
        <taxon>Caryophyllales</taxon>
        <taxon>Caryophyllaceae</taxon>
        <taxon>Caryophylleae</taxon>
        <taxon>Saponaria</taxon>
    </lineage>
</organism>
<feature type="compositionally biased region" description="Basic and acidic residues" evidence="1">
    <location>
        <begin position="240"/>
        <end position="252"/>
    </location>
</feature>
<evidence type="ECO:0000256" key="1">
    <source>
        <dbReference type="SAM" id="MobiDB-lite"/>
    </source>
</evidence>
<evidence type="ECO:0008006" key="4">
    <source>
        <dbReference type="Google" id="ProtNLM"/>
    </source>
</evidence>
<feature type="compositionally biased region" description="Polar residues" evidence="1">
    <location>
        <begin position="1280"/>
        <end position="1290"/>
    </location>
</feature>
<dbReference type="GO" id="GO:0072583">
    <property type="term" value="P:clathrin-dependent endocytosis"/>
    <property type="evidence" value="ECO:0007669"/>
    <property type="project" value="TreeGrafter"/>
</dbReference>
<feature type="compositionally biased region" description="Polar residues" evidence="1">
    <location>
        <begin position="197"/>
        <end position="207"/>
    </location>
</feature>
<dbReference type="EMBL" id="JBDFQZ010000003">
    <property type="protein sequence ID" value="KAK9740108.1"/>
    <property type="molecule type" value="Genomic_DNA"/>
</dbReference>
<sequence>MSNTLTSEAVCATDADVIHGSISALHEIDPTQRSNETSVVKDDMETKVDEVGAAGNQGNHSRNTSEAVRATDSHVIHKSISALREIDPTQLSNETSVIEDDTETKMDDVTAAGKQGKHSRNASEAVRATEAYEIRESISALHEIDPTQLSNETSVTEDDTETKMDDVSAAGKQGKHSRNTSSELDAKKDNTELHAGSQDTRQPNSEAGMSKTVVGDDVAISFDVKRKKGRHSRITSLDLGGHKHSYEQDGQRQRNPRFGGSQSFDASHDPHARVKVQPSMMAPSSSVPQFFPVESHYKISENSTWRNFGANVYKGAAAVSSPSLDEQLDMNSDAGVSVAALQRAIEEAAMIIQMAKEYLDREGRGSSNVRFKDTLKVTVAKDELLADEMDEFEQSMPHVNICLPADTNKRKLPFLKDTLKVKVAKDKQLADEVNKFQQTMTREIFPPADSNKDILSHSERMSVLDNAQPSSVSEDPKKVFKDVPVLRDLKKFNQDEGRLEESVMHDDSTEVVVGKNRLSLSERTSSSENGQTSLISEDAEKFVKDDPIFQHGTKFVQDGGFIEEKKPDMSKLNDERDRQEGGGEWEAAKHLNQLICGVKNKIASFMAWQTDTEKKEDPMETETCTRSQLQSEESEEGRLDLREVENTEMETAEKNQENTGCLEEHVEMEIGFLSETVEHYENRSFWNNTAEQEKAESSVDLNTVVAASALANFMFSPFRNGVHSSANTNEDGNTVSEEFNEIESMNVREDVVNEMKYEQLQGKCEEQNREAFDDTCITQDSVEEADQYRHVDSNVEETNEIMEELYTVDVKDKFEPTDKENFNKSVDEECRRDAIHDSHRPEITTDRVADDGKCVEHAVTKKTVIEQHDAQILDGTHGCPEIESDQSQPGNIEEAAGQMLRQNDFMTDDTLPDQVRKTEIVTEEASFSDKAVSVETESSCIEVIAEEMAEETSFTAEAEDGPKEHIEDIAEQVAQQAACFATDDDHCQQTKNVCLSEAERPCGNDDSSASIEEAVSSDEMAEEASFVTKAEDEHTKIENVHNEDTIEQVAEQAACFATIEDDCQQTGNVCLSETEGPCGNDHSSVEIEETVSSDEESDRTMEVPCPSDPESIKEETVLFYDSFTELDGNGITENPDDKETLQFEDSVLHSTQSDVYPEKVEIDANIMESEFHDILENRTKHLHDIKETPNVEEVNTSSGQEVNKNGVDAVQRRRRWFDNGVKVGPVERPSILEGGITEMESDHEALDESVQTGSVEIHADELDSDNPEVVYSKDPVPAVNQDSGSVNSESTPKRRRWSVKIGEEGLPVPPPLFQGFNVNLEEPQHTVNETLLHSKSEGSLDKLNAKSVESVNATEPGVAVNGGKDKNGVEAAPRRKRWFGSGETVGLASQLRNNDDVGINVGIDQESEVKGNAKNQKHDSMPDAPETEVETGKVEPVSDRHLDEANKKEKERIAVERAIREARERAFAEAKERAKRDASERSNVDARQKVAAGAQERVGKVPFEARVSSDKTSMDAKLRAERAAVERATSEARERALQKALSEKASQKSREQAGRFPAEKNTSWDPSFQNSSSSSRVDSSNKGEKYDGFDSVSAQKHKERLERRSRTAERPANVLEEKNQRDLLVQKEQAAKNMMADSLDAEVKRWSSGKEGNLRLLLSTLQYILSPESGWQAVSLTDLMESTAVRKAYKKATLCVHPDKLQQRGATIEQKYICERVFDLLKDAWSKLNPDER</sequence>
<feature type="region of interest" description="Disordered" evidence="1">
    <location>
        <begin position="1090"/>
        <end position="1109"/>
    </location>
</feature>
<proteinExistence type="predicted"/>
<feature type="region of interest" description="Disordered" evidence="1">
    <location>
        <begin position="143"/>
        <end position="212"/>
    </location>
</feature>
<dbReference type="GO" id="GO:0072318">
    <property type="term" value="P:clathrin coat disassembly"/>
    <property type="evidence" value="ECO:0007669"/>
    <property type="project" value="TreeGrafter"/>
</dbReference>
<dbReference type="GO" id="GO:0031982">
    <property type="term" value="C:vesicle"/>
    <property type="evidence" value="ECO:0007669"/>
    <property type="project" value="TreeGrafter"/>
</dbReference>
<feature type="compositionally biased region" description="Basic and acidic residues" evidence="1">
    <location>
        <begin position="1507"/>
        <end position="1553"/>
    </location>
</feature>
<dbReference type="PANTHER" id="PTHR23172:SF87">
    <property type="entry name" value="CHAPERONE DNAJ-DOMAIN SUPERFAMILY PROTEIN"/>
    <property type="match status" value="1"/>
</dbReference>
<protein>
    <recommendedName>
        <fullName evidence="4">J domain-containing protein</fullName>
    </recommendedName>
</protein>
<feature type="region of interest" description="Disordered" evidence="1">
    <location>
        <begin position="1466"/>
        <end position="1618"/>
    </location>
</feature>
<dbReference type="SUPFAM" id="SSF46565">
    <property type="entry name" value="Chaperone J-domain"/>
    <property type="match status" value="1"/>
</dbReference>
<evidence type="ECO:0000313" key="3">
    <source>
        <dbReference type="Proteomes" id="UP001443914"/>
    </source>
</evidence>
<feature type="region of interest" description="Disordered" evidence="1">
    <location>
        <begin position="224"/>
        <end position="272"/>
    </location>
</feature>
<dbReference type="InterPro" id="IPR036869">
    <property type="entry name" value="J_dom_sf"/>
</dbReference>
<reference evidence="2" key="1">
    <citation type="submission" date="2024-03" db="EMBL/GenBank/DDBJ databases">
        <title>WGS assembly of Saponaria officinalis var. Norfolk2.</title>
        <authorList>
            <person name="Jenkins J."/>
            <person name="Shu S."/>
            <person name="Grimwood J."/>
            <person name="Barry K."/>
            <person name="Goodstein D."/>
            <person name="Schmutz J."/>
            <person name="Leebens-Mack J."/>
            <person name="Osbourn A."/>
        </authorList>
    </citation>
    <scope>NUCLEOTIDE SEQUENCE [LARGE SCALE GENOMIC DNA]</scope>
    <source>
        <strain evidence="2">JIC</strain>
    </source>
</reference>
<feature type="compositionally biased region" description="Basic and acidic residues" evidence="1">
    <location>
        <begin position="1466"/>
        <end position="1488"/>
    </location>
</feature>
<evidence type="ECO:0000313" key="2">
    <source>
        <dbReference type="EMBL" id="KAK9740108.1"/>
    </source>
</evidence>
<gene>
    <name evidence="2" type="ORF">RND81_03G011900</name>
</gene>
<feature type="region of interest" description="Disordered" evidence="1">
    <location>
        <begin position="1408"/>
        <end position="1449"/>
    </location>
</feature>
<feature type="compositionally biased region" description="Basic and acidic residues" evidence="1">
    <location>
        <begin position="1408"/>
        <end position="1421"/>
    </location>
</feature>
<feature type="region of interest" description="Disordered" evidence="1">
    <location>
        <begin position="612"/>
        <end position="639"/>
    </location>
</feature>
<accession>A0AAW1M2G1</accession>
<dbReference type="GO" id="GO:0030276">
    <property type="term" value="F:clathrin binding"/>
    <property type="evidence" value="ECO:0007669"/>
    <property type="project" value="TreeGrafter"/>
</dbReference>
<dbReference type="Proteomes" id="UP001443914">
    <property type="component" value="Unassembled WGS sequence"/>
</dbReference>
<feature type="compositionally biased region" description="Basic and acidic residues" evidence="1">
    <location>
        <begin position="1430"/>
        <end position="1449"/>
    </location>
</feature>
<dbReference type="PANTHER" id="PTHR23172">
    <property type="entry name" value="AUXILIN/CYCLIN G-ASSOCIATED KINASE-RELATED"/>
    <property type="match status" value="1"/>
</dbReference>
<comment type="caution">
    <text evidence="2">The sequence shown here is derived from an EMBL/GenBank/DDBJ whole genome shotgun (WGS) entry which is preliminary data.</text>
</comment>
<name>A0AAW1M2G1_SAPOF</name>
<feature type="compositionally biased region" description="Basic and acidic residues" evidence="1">
    <location>
        <begin position="1579"/>
        <end position="1588"/>
    </location>
</feature>
<feature type="region of interest" description="Disordered" evidence="1">
    <location>
        <begin position="1274"/>
        <end position="1296"/>
    </location>
</feature>
<keyword evidence="3" id="KW-1185">Reference proteome</keyword>
<dbReference type="GO" id="GO:0005737">
    <property type="term" value="C:cytoplasm"/>
    <property type="evidence" value="ECO:0007669"/>
    <property type="project" value="TreeGrafter"/>
</dbReference>
<feature type="compositionally biased region" description="Low complexity" evidence="1">
    <location>
        <begin position="1563"/>
        <end position="1578"/>
    </location>
</feature>
<feature type="compositionally biased region" description="Polar residues" evidence="1">
    <location>
        <begin position="622"/>
        <end position="631"/>
    </location>
</feature>
<feature type="compositionally biased region" description="Basic and acidic residues" evidence="1">
    <location>
        <begin position="1599"/>
        <end position="1618"/>
    </location>
</feature>